<name>K9X214_9NOST</name>
<accession>K9X214</accession>
<organism evidence="1 2">
    <name type="scientific">Cylindrospermum stagnale PCC 7417</name>
    <dbReference type="NCBI Taxonomy" id="56107"/>
    <lineage>
        <taxon>Bacteria</taxon>
        <taxon>Bacillati</taxon>
        <taxon>Cyanobacteriota</taxon>
        <taxon>Cyanophyceae</taxon>
        <taxon>Nostocales</taxon>
        <taxon>Nostocaceae</taxon>
        <taxon>Cylindrospermum</taxon>
    </lineage>
</organism>
<dbReference type="STRING" id="56107.Cylst_4604"/>
<dbReference type="Proteomes" id="UP000010475">
    <property type="component" value="Chromosome"/>
</dbReference>
<evidence type="ECO:0000313" key="1">
    <source>
        <dbReference type="EMBL" id="AFZ26675.1"/>
    </source>
</evidence>
<keyword evidence="2" id="KW-1185">Reference proteome</keyword>
<sequence>MHSGKNNYLGLKIALQRLSETHSLIIMRFNYPNLFLIPIPIEWLGRTLQLKTAFDCDA</sequence>
<dbReference type="AlphaFoldDB" id="K9X214"/>
<dbReference type="KEGG" id="csg:Cylst_4604"/>
<reference evidence="1 2" key="1">
    <citation type="submission" date="2012-06" db="EMBL/GenBank/DDBJ databases">
        <title>Finished chromosome of genome of Cylindrospermum stagnale PCC 7417.</title>
        <authorList>
            <consortium name="US DOE Joint Genome Institute"/>
            <person name="Gugger M."/>
            <person name="Coursin T."/>
            <person name="Rippka R."/>
            <person name="Tandeau De Marsac N."/>
            <person name="Huntemann M."/>
            <person name="Wei C.-L."/>
            <person name="Han J."/>
            <person name="Detter J.C."/>
            <person name="Han C."/>
            <person name="Tapia R."/>
            <person name="Chen A."/>
            <person name="Kyrpides N."/>
            <person name="Mavromatis K."/>
            <person name="Markowitz V."/>
            <person name="Szeto E."/>
            <person name="Ivanova N."/>
            <person name="Pagani I."/>
            <person name="Pati A."/>
            <person name="Goodwin L."/>
            <person name="Nordberg H.P."/>
            <person name="Cantor M.N."/>
            <person name="Hua S.X."/>
            <person name="Woyke T."/>
            <person name="Kerfeld C.A."/>
        </authorList>
    </citation>
    <scope>NUCLEOTIDE SEQUENCE [LARGE SCALE GENOMIC DNA]</scope>
    <source>
        <strain evidence="1 2">PCC 7417</strain>
    </source>
</reference>
<protein>
    <submittedName>
        <fullName evidence="1">Uncharacterized protein</fullName>
    </submittedName>
</protein>
<dbReference type="HOGENOM" id="CLU_2971877_0_0_3"/>
<dbReference type="EMBL" id="CP003642">
    <property type="protein sequence ID" value="AFZ26675.1"/>
    <property type="molecule type" value="Genomic_DNA"/>
</dbReference>
<proteinExistence type="predicted"/>
<evidence type="ECO:0000313" key="2">
    <source>
        <dbReference type="Proteomes" id="UP000010475"/>
    </source>
</evidence>
<gene>
    <name evidence="1" type="ORF">Cylst_4604</name>
</gene>